<reference evidence="9" key="1">
    <citation type="submission" date="2020-10" db="EMBL/GenBank/DDBJ databases">
        <authorList>
            <person name="Gilroy R."/>
        </authorList>
    </citation>
    <scope>NUCLEOTIDE SEQUENCE</scope>
    <source>
        <strain evidence="9">CHK176-22527</strain>
    </source>
</reference>
<evidence type="ECO:0000259" key="8">
    <source>
        <dbReference type="Pfam" id="PF00892"/>
    </source>
</evidence>
<feature type="transmembrane region" description="Helical" evidence="7">
    <location>
        <begin position="66"/>
        <end position="89"/>
    </location>
</feature>
<organism evidence="9 10">
    <name type="scientific">Candidatus Allocopromorpha excrementavium</name>
    <dbReference type="NCBI Taxonomy" id="2840741"/>
    <lineage>
        <taxon>Bacteria</taxon>
        <taxon>Bacillati</taxon>
        <taxon>Bacillota</taxon>
        <taxon>Clostridia</taxon>
        <taxon>Eubacteriales</taxon>
        <taxon>Eubacteriaceae</taxon>
        <taxon>Eubacteriaceae incertae sedis</taxon>
        <taxon>Candidatus Allocopromorpha</taxon>
    </lineage>
</organism>
<feature type="transmembrane region" description="Helical" evidence="7">
    <location>
        <begin position="212"/>
        <end position="232"/>
    </location>
</feature>
<evidence type="ECO:0000256" key="3">
    <source>
        <dbReference type="ARBA" id="ARBA00022475"/>
    </source>
</evidence>
<comment type="subcellular location">
    <subcellularLocation>
        <location evidence="1">Cell membrane</location>
        <topology evidence="1">Multi-pass membrane protein</topology>
    </subcellularLocation>
</comment>
<gene>
    <name evidence="9" type="ORF">IAD12_01620</name>
</gene>
<accession>A0A9D1HCM5</accession>
<feature type="domain" description="EamA" evidence="8">
    <location>
        <begin position="150"/>
        <end position="283"/>
    </location>
</feature>
<keyword evidence="3" id="KW-1003">Cell membrane</keyword>
<evidence type="ECO:0000256" key="4">
    <source>
        <dbReference type="ARBA" id="ARBA00022692"/>
    </source>
</evidence>
<feature type="transmembrane region" description="Helical" evidence="7">
    <location>
        <begin position="149"/>
        <end position="168"/>
    </location>
</feature>
<feature type="transmembrane region" description="Helical" evidence="7">
    <location>
        <begin position="267"/>
        <end position="284"/>
    </location>
</feature>
<dbReference type="InterPro" id="IPR050638">
    <property type="entry name" value="AA-Vitamin_Transporters"/>
</dbReference>
<evidence type="ECO:0000256" key="5">
    <source>
        <dbReference type="ARBA" id="ARBA00022989"/>
    </source>
</evidence>
<dbReference type="InterPro" id="IPR037185">
    <property type="entry name" value="EmrE-like"/>
</dbReference>
<feature type="transmembrane region" description="Helical" evidence="7">
    <location>
        <begin position="180"/>
        <end position="200"/>
    </location>
</feature>
<feature type="transmembrane region" description="Helical" evidence="7">
    <location>
        <begin position="124"/>
        <end position="143"/>
    </location>
</feature>
<evidence type="ECO:0000256" key="6">
    <source>
        <dbReference type="ARBA" id="ARBA00023136"/>
    </source>
</evidence>
<dbReference type="SUPFAM" id="SSF103481">
    <property type="entry name" value="Multidrug resistance efflux transporter EmrE"/>
    <property type="match status" value="2"/>
</dbReference>
<dbReference type="EMBL" id="DVLX01000021">
    <property type="protein sequence ID" value="HIT98940.1"/>
    <property type="molecule type" value="Genomic_DNA"/>
</dbReference>
<comment type="similarity">
    <text evidence="2">Belongs to the EamA transporter family.</text>
</comment>
<dbReference type="PANTHER" id="PTHR32322:SF18">
    <property type="entry name" value="S-ADENOSYLMETHIONINE_S-ADENOSYLHOMOCYSTEINE TRANSPORTER"/>
    <property type="match status" value="1"/>
</dbReference>
<reference evidence="9" key="2">
    <citation type="journal article" date="2021" name="PeerJ">
        <title>Extensive microbial diversity within the chicken gut microbiome revealed by metagenomics and culture.</title>
        <authorList>
            <person name="Gilroy R."/>
            <person name="Ravi A."/>
            <person name="Getino M."/>
            <person name="Pursley I."/>
            <person name="Horton D.L."/>
            <person name="Alikhan N.F."/>
            <person name="Baker D."/>
            <person name="Gharbi K."/>
            <person name="Hall N."/>
            <person name="Watson M."/>
            <person name="Adriaenssens E.M."/>
            <person name="Foster-Nyarko E."/>
            <person name="Jarju S."/>
            <person name="Secka A."/>
            <person name="Antonio M."/>
            <person name="Oren A."/>
            <person name="Chaudhuri R.R."/>
            <person name="La Ragione R."/>
            <person name="Hildebrand F."/>
            <person name="Pallen M.J."/>
        </authorList>
    </citation>
    <scope>NUCLEOTIDE SEQUENCE</scope>
    <source>
        <strain evidence="9">CHK176-22527</strain>
    </source>
</reference>
<evidence type="ECO:0000313" key="9">
    <source>
        <dbReference type="EMBL" id="HIT98940.1"/>
    </source>
</evidence>
<evidence type="ECO:0000256" key="7">
    <source>
        <dbReference type="SAM" id="Phobius"/>
    </source>
</evidence>
<keyword evidence="4 7" id="KW-0812">Transmembrane</keyword>
<proteinExistence type="inferred from homology"/>
<feature type="domain" description="EamA" evidence="8">
    <location>
        <begin position="3"/>
        <end position="138"/>
    </location>
</feature>
<evidence type="ECO:0000256" key="2">
    <source>
        <dbReference type="ARBA" id="ARBA00007362"/>
    </source>
</evidence>
<feature type="transmembrane region" description="Helical" evidence="7">
    <location>
        <begin position="95"/>
        <end position="115"/>
    </location>
</feature>
<dbReference type="InterPro" id="IPR000620">
    <property type="entry name" value="EamA_dom"/>
</dbReference>
<dbReference type="Pfam" id="PF00892">
    <property type="entry name" value="EamA"/>
    <property type="match status" value="2"/>
</dbReference>
<dbReference type="Proteomes" id="UP000824159">
    <property type="component" value="Unassembled WGS sequence"/>
</dbReference>
<sequence>MNKAYWFVLLTAFLFGTMEVSCKLAGNNLDPFQLTFIRFAIGGLLLLPFAVAEIKKNNIKLNIKDILTLTMVGVLGIPLSMVFFQLGVINSNASTASVLISINPLFTMVFAHFFTSEKLNKHKFIVLGIGFLGLIFMIKPWNIQEGNTVIGIVYMLLAAIFFGAYTVAGKVSVQKMGIMVQTSLSFILGSFVLMIVMIIAGKPIVAGVADNALLVAYISIFVTGLGYFSYFMAIKMSDAATGSLAFFLKPAIAPVMAVIFLKETILWNTYIGIGLILVASYMNIRYQRKDNEIREKIDS</sequence>
<evidence type="ECO:0000313" key="10">
    <source>
        <dbReference type="Proteomes" id="UP000824159"/>
    </source>
</evidence>
<keyword evidence="6 7" id="KW-0472">Membrane</keyword>
<feature type="transmembrane region" description="Helical" evidence="7">
    <location>
        <begin position="32"/>
        <end position="54"/>
    </location>
</feature>
<dbReference type="PANTHER" id="PTHR32322">
    <property type="entry name" value="INNER MEMBRANE TRANSPORTER"/>
    <property type="match status" value="1"/>
</dbReference>
<dbReference type="GO" id="GO:0005886">
    <property type="term" value="C:plasma membrane"/>
    <property type="evidence" value="ECO:0007669"/>
    <property type="project" value="UniProtKB-SubCell"/>
</dbReference>
<comment type="caution">
    <text evidence="9">The sequence shown here is derived from an EMBL/GenBank/DDBJ whole genome shotgun (WGS) entry which is preliminary data.</text>
</comment>
<keyword evidence="5 7" id="KW-1133">Transmembrane helix</keyword>
<feature type="transmembrane region" description="Helical" evidence="7">
    <location>
        <begin position="244"/>
        <end position="261"/>
    </location>
</feature>
<dbReference type="AlphaFoldDB" id="A0A9D1HCM5"/>
<protein>
    <submittedName>
        <fullName evidence="9">DMT family transporter</fullName>
    </submittedName>
</protein>
<name>A0A9D1HCM5_9FIRM</name>
<evidence type="ECO:0000256" key="1">
    <source>
        <dbReference type="ARBA" id="ARBA00004651"/>
    </source>
</evidence>